<comment type="subcellular location">
    <subcellularLocation>
        <location evidence="4">Secreted</location>
        <location evidence="4">Extracellular space</location>
        <location evidence="4">Apoplast</location>
    </subcellularLocation>
</comment>
<evidence type="ECO:0000256" key="3">
    <source>
        <dbReference type="ARBA" id="ARBA00022525"/>
    </source>
</evidence>
<keyword evidence="6" id="KW-1185">Reference proteome</keyword>
<keyword evidence="3 4" id="KW-0964">Secreted</keyword>
<dbReference type="GO" id="GO:0009699">
    <property type="term" value="P:phenylpropanoid biosynthetic process"/>
    <property type="evidence" value="ECO:0007669"/>
    <property type="project" value="UniProtKB-ARBA"/>
</dbReference>
<comment type="subunit">
    <text evidence="2 4">Homodimer.</text>
</comment>
<evidence type="ECO:0000256" key="1">
    <source>
        <dbReference type="ARBA" id="ARBA00010746"/>
    </source>
</evidence>
<accession>A0AAW1VZR6</accession>
<organism evidence="5 6">
    <name type="scientific">Rubus argutus</name>
    <name type="common">Southern blackberry</name>
    <dbReference type="NCBI Taxonomy" id="59490"/>
    <lineage>
        <taxon>Eukaryota</taxon>
        <taxon>Viridiplantae</taxon>
        <taxon>Streptophyta</taxon>
        <taxon>Embryophyta</taxon>
        <taxon>Tracheophyta</taxon>
        <taxon>Spermatophyta</taxon>
        <taxon>Magnoliopsida</taxon>
        <taxon>eudicotyledons</taxon>
        <taxon>Gunneridae</taxon>
        <taxon>Pentapetalae</taxon>
        <taxon>rosids</taxon>
        <taxon>fabids</taxon>
        <taxon>Rosales</taxon>
        <taxon>Rosaceae</taxon>
        <taxon>Rosoideae</taxon>
        <taxon>Rosoideae incertae sedis</taxon>
        <taxon>Rubus</taxon>
    </lineage>
</organism>
<comment type="similarity">
    <text evidence="1 4">Belongs to the plant dirigent protein family.</text>
</comment>
<dbReference type="Gene3D" id="2.40.480.10">
    <property type="entry name" value="Allene oxide cyclase-like"/>
    <property type="match status" value="1"/>
</dbReference>
<dbReference type="InterPro" id="IPR004265">
    <property type="entry name" value="Dirigent"/>
</dbReference>
<comment type="function">
    <text evidence="4">Dirigent proteins impart stereoselectivity on the phenoxy radical-coupling reaction, yielding optically active lignans from two molecules of coniferyl alcohol in the biosynthesis of lignans, flavonolignans, and alkaloids and thus plays a central role in plant secondary metabolism.</text>
</comment>
<evidence type="ECO:0000313" key="5">
    <source>
        <dbReference type="EMBL" id="KAK9912933.1"/>
    </source>
</evidence>
<gene>
    <name evidence="5" type="ORF">M0R45_036765</name>
</gene>
<dbReference type="PANTHER" id="PTHR21495">
    <property type="entry name" value="NUCLEOPORIN-RELATED"/>
    <property type="match status" value="1"/>
</dbReference>
<evidence type="ECO:0000256" key="2">
    <source>
        <dbReference type="ARBA" id="ARBA00011738"/>
    </source>
</evidence>
<dbReference type="Proteomes" id="UP001457282">
    <property type="component" value="Unassembled WGS sequence"/>
</dbReference>
<protein>
    <recommendedName>
        <fullName evidence="4">Dirigent protein</fullName>
    </recommendedName>
</protein>
<dbReference type="Pfam" id="PF03018">
    <property type="entry name" value="Dirigent"/>
    <property type="match status" value="1"/>
</dbReference>
<dbReference type="InterPro" id="IPR044859">
    <property type="entry name" value="Allene_oxi_cyc_Dirigent"/>
</dbReference>
<evidence type="ECO:0000313" key="6">
    <source>
        <dbReference type="Proteomes" id="UP001457282"/>
    </source>
</evidence>
<dbReference type="GO" id="GO:0048046">
    <property type="term" value="C:apoplast"/>
    <property type="evidence" value="ECO:0007669"/>
    <property type="project" value="UniProtKB-SubCell"/>
</dbReference>
<evidence type="ECO:0000256" key="4">
    <source>
        <dbReference type="RuleBase" id="RU363099"/>
    </source>
</evidence>
<dbReference type="AlphaFoldDB" id="A0AAW1VZR6"/>
<sequence>MSSLLLFFTLFTIFSTFFFSIDGVLIRQFFKADQKKEETSHLHFFFHDILGGKTPSAVRIIGAPSAATSASFGTTYMIDDALTEKQDPTSKIIGRAQGFYSVAAQQEIALLMVMNFVFVEGKYKGSSLSILGRNPVTNDVREMPIVGGTGSFRFARGYVLAHTVWFDANTGDAIVEYNVFVSQSS</sequence>
<dbReference type="EMBL" id="JBEDUW010000007">
    <property type="protein sequence ID" value="KAK9912933.1"/>
    <property type="molecule type" value="Genomic_DNA"/>
</dbReference>
<comment type="caution">
    <text evidence="5">The sequence shown here is derived from an EMBL/GenBank/DDBJ whole genome shotgun (WGS) entry which is preliminary data.</text>
</comment>
<reference evidence="5 6" key="1">
    <citation type="journal article" date="2023" name="G3 (Bethesda)">
        <title>A chromosome-length genome assembly and annotation of blackberry (Rubus argutus, cv. 'Hillquist').</title>
        <authorList>
            <person name="Bruna T."/>
            <person name="Aryal R."/>
            <person name="Dudchenko O."/>
            <person name="Sargent D.J."/>
            <person name="Mead D."/>
            <person name="Buti M."/>
            <person name="Cavallini A."/>
            <person name="Hytonen T."/>
            <person name="Andres J."/>
            <person name="Pham M."/>
            <person name="Weisz D."/>
            <person name="Mascagni F."/>
            <person name="Usai G."/>
            <person name="Natali L."/>
            <person name="Bassil N."/>
            <person name="Fernandez G.E."/>
            <person name="Lomsadze A."/>
            <person name="Armour M."/>
            <person name="Olukolu B."/>
            <person name="Poorten T."/>
            <person name="Britton C."/>
            <person name="Davik J."/>
            <person name="Ashrafi H."/>
            <person name="Aiden E.L."/>
            <person name="Borodovsky M."/>
            <person name="Worthington M."/>
        </authorList>
    </citation>
    <scope>NUCLEOTIDE SEQUENCE [LARGE SCALE GENOMIC DNA]</scope>
    <source>
        <strain evidence="5">PI 553951</strain>
    </source>
</reference>
<proteinExistence type="inferred from homology"/>
<keyword evidence="4" id="KW-0052">Apoplast</keyword>
<name>A0AAW1VZR6_RUBAR</name>